<proteinExistence type="predicted"/>
<dbReference type="InterPro" id="IPR013783">
    <property type="entry name" value="Ig-like_fold"/>
</dbReference>
<feature type="domain" description="Secretion system C-terminal sorting" evidence="1">
    <location>
        <begin position="1217"/>
        <end position="1283"/>
    </location>
</feature>
<dbReference type="Pfam" id="PF18962">
    <property type="entry name" value="Por_Secre_tail"/>
    <property type="match status" value="1"/>
</dbReference>
<dbReference type="RefSeq" id="WP_243511156.1">
    <property type="nucleotide sequence ID" value="NZ_CP094534.1"/>
</dbReference>
<reference evidence="2 3" key="1">
    <citation type="submission" date="2022-03" db="EMBL/GenBank/DDBJ databases">
        <title>Hymenobactersp. isolated from the air.</title>
        <authorList>
            <person name="Won M."/>
            <person name="Kwon S.-W."/>
        </authorList>
    </citation>
    <scope>NUCLEOTIDE SEQUENCE [LARGE SCALE GENOMIC DNA]</scope>
    <source>
        <strain evidence="2 3">KACC 22596</strain>
    </source>
</reference>
<evidence type="ECO:0000259" key="1">
    <source>
        <dbReference type="Pfam" id="PF18962"/>
    </source>
</evidence>
<evidence type="ECO:0000313" key="3">
    <source>
        <dbReference type="Proteomes" id="UP000831390"/>
    </source>
</evidence>
<dbReference type="Gene3D" id="2.60.40.10">
    <property type="entry name" value="Immunoglobulins"/>
    <property type="match status" value="3"/>
</dbReference>
<organism evidence="2 3">
    <name type="scientific">Hymenobacter monticola</name>
    <dbReference type="NCBI Taxonomy" id="1705399"/>
    <lineage>
        <taxon>Bacteria</taxon>
        <taxon>Pseudomonadati</taxon>
        <taxon>Bacteroidota</taxon>
        <taxon>Cytophagia</taxon>
        <taxon>Cytophagales</taxon>
        <taxon>Hymenobacteraceae</taxon>
        <taxon>Hymenobacter</taxon>
    </lineage>
</organism>
<dbReference type="InterPro" id="IPR014756">
    <property type="entry name" value="Ig_E-set"/>
</dbReference>
<accession>A0ABY4B017</accession>
<sequence>MAPATTYYVRAYATNSAGTGYGSQETFTTAPNPAPAISSISPSSVTAGAASQTLTVNGSDFLSSSVVNFNGTPRTTAFVSASRLTILLTAADQATAGTYDVTVTNPAPGGGTSAATTFTVNAPAPNPVPTISSLTPSSVFVGTASQTLTVAGTNFLSSSVVSLNGITRTTAYVSPSQLTITLTAADQATVGTYDVTVTNPAPGGGTSGTATFTVAPNPVPTISGLAPSTAVAGSAGFSLVVTGNNFVTGSTATFNGTTRAVTYNSPTQLTVAVLAGDIATAGSYNLAITNPAPGGGTTTSTFTVTSAPANSTLLLYSFPNRTVAADAPPASSANVSGSNFSGTNGRTTATNVYATSNYNNNGSSTRISTNYVSFSVTPNANYQMSLSELSFKDQSALTSGGGLPPTSVDVLYSSSSSFSNPQVVGTYSTSTTLTPRSFSFSNVTALQNVTGTVYFRIFPYGGTNGSAVYTVDDVKLDGNVAPIPALVFYSKATGNLNTLATFGTNTDGTGTAPTSFTAANSTYNITGTNRTIATNWVVSGTNSKAVLTAGASFIVPAGFTYTGRLDQAANSTLIIANPAAAAYTNITQTIVQDVTSTIEFAQASGTYTVPASLAYQNLKLTGGTKLFAAGETDVFGTLTLDNISNVAGADNNIDGSLVVVDGNVTLLNTVTFDLTSATRINLSLSGGTTQTISGNGNTLRLRQLRTISSGTNAVLADANGGTPVETGTAGLSDNGGVELTAGSTLALNSNTLSFMPGGAAIMNNLLGSDGTLTLTPASSLNLETTGDPGYLQLTNGASTLNDLRLMNGSSYLLFVSPTGAATTLTVNGTLTLGSNTSQFGLGASHTLVLNGTIAGPGALRGSSNSSLSIGGTGALGTVAFASGAQMLQSFILNRTGNGSVTLGSPLTLSTALTLTNGVLQTAATNLPLLGNSVAVTASETGYVNGPLRRAIAAVNSSRSVLFPIGKDGAYRPAKLNIATQSGNAIYQAELINQSGGINVTAPVQRVSNFRYVTLTSYDATGAAVMQPGGFSGTITLRFGTDDQVTDSTAASIVVAKRSDSAQPWVSIGRFTTGTATPASGSFQAGTLTSGNFTSFSDFALASTDADRTINPLPVQLSSFGAQRQAAQGVAVKWTTATEKNAAYFEVQRSLNTRDFVTVATAQAQGTSSRATAYAVLDKAAPAAALYYRLRQVDADGTVAFSPVVAVAGSGEAAKVLLYPNPTSSALHFIAETATPYRVLNQLGQAVLQGTTEIGTATVEMGTLPAGLYFLELQTPNGRNVQKFEKQ</sequence>
<gene>
    <name evidence="2" type="ORF">MTP16_15140</name>
</gene>
<dbReference type="SUPFAM" id="SSF81296">
    <property type="entry name" value="E set domains"/>
    <property type="match status" value="3"/>
</dbReference>
<dbReference type="Proteomes" id="UP000831390">
    <property type="component" value="Chromosome"/>
</dbReference>
<name>A0ABY4B017_9BACT</name>
<dbReference type="EMBL" id="CP094534">
    <property type="protein sequence ID" value="UOE32464.1"/>
    <property type="molecule type" value="Genomic_DNA"/>
</dbReference>
<protein>
    <submittedName>
        <fullName evidence="2">T9SS type A sorting domain-containing protein</fullName>
    </submittedName>
</protein>
<evidence type="ECO:0000313" key="2">
    <source>
        <dbReference type="EMBL" id="UOE32464.1"/>
    </source>
</evidence>
<dbReference type="InterPro" id="IPR026444">
    <property type="entry name" value="Secre_tail"/>
</dbReference>
<dbReference type="NCBIfam" id="TIGR04183">
    <property type="entry name" value="Por_Secre_tail"/>
    <property type="match status" value="1"/>
</dbReference>
<keyword evidence="3" id="KW-1185">Reference proteome</keyword>